<accession>A0A146K4E2</accession>
<evidence type="ECO:0000256" key="2">
    <source>
        <dbReference type="SAM" id="Phobius"/>
    </source>
</evidence>
<keyword evidence="2" id="KW-0812">Transmembrane</keyword>
<protein>
    <submittedName>
        <fullName evidence="3">Uncharacterized protein</fullName>
    </submittedName>
</protein>
<keyword evidence="2" id="KW-0472">Membrane</keyword>
<evidence type="ECO:0000313" key="3">
    <source>
        <dbReference type="EMBL" id="JAP90441.1"/>
    </source>
</evidence>
<evidence type="ECO:0000256" key="1">
    <source>
        <dbReference type="SAM" id="MobiDB-lite"/>
    </source>
</evidence>
<proteinExistence type="predicted"/>
<reference evidence="3" key="1">
    <citation type="submission" date="2015-07" db="EMBL/GenBank/DDBJ databases">
        <title>Adaptation to a free-living lifestyle via gene acquisitions in the diplomonad Trepomonas sp. PC1.</title>
        <authorList>
            <person name="Xu F."/>
            <person name="Jerlstrom-Hultqvist J."/>
            <person name="Kolisko M."/>
            <person name="Simpson A.G.B."/>
            <person name="Roger A.J."/>
            <person name="Svard S.G."/>
            <person name="Andersson J.O."/>
        </authorList>
    </citation>
    <scope>NUCLEOTIDE SEQUENCE</scope>
    <source>
        <strain evidence="3">PC1</strain>
    </source>
</reference>
<feature type="non-terminal residue" evidence="3">
    <location>
        <position position="1"/>
    </location>
</feature>
<organism evidence="3">
    <name type="scientific">Trepomonas sp. PC1</name>
    <dbReference type="NCBI Taxonomy" id="1076344"/>
    <lineage>
        <taxon>Eukaryota</taxon>
        <taxon>Metamonada</taxon>
        <taxon>Diplomonadida</taxon>
        <taxon>Hexamitidae</taxon>
        <taxon>Hexamitinae</taxon>
        <taxon>Trepomonas</taxon>
    </lineage>
</organism>
<feature type="region of interest" description="Disordered" evidence="1">
    <location>
        <begin position="1092"/>
        <end position="1126"/>
    </location>
</feature>
<dbReference type="AlphaFoldDB" id="A0A146K4E2"/>
<keyword evidence="2" id="KW-1133">Transmembrane helix</keyword>
<feature type="transmembrane region" description="Helical" evidence="2">
    <location>
        <begin position="1061"/>
        <end position="1088"/>
    </location>
</feature>
<gene>
    <name evidence="3" type="ORF">TPC1_30064</name>
</gene>
<name>A0A146K4E2_9EUKA</name>
<feature type="non-terminal residue" evidence="3">
    <location>
        <position position="1126"/>
    </location>
</feature>
<dbReference type="EMBL" id="GDID01006165">
    <property type="protein sequence ID" value="JAP90441.1"/>
    <property type="molecule type" value="Transcribed_RNA"/>
</dbReference>
<sequence>NTQYVTGLYANSAVFMNYLQDISVPRAYDYFKASTTYTTVTVKTNMADFVLNFQGLNRIEELKQYRFYTGASTLSSIQAGFSGSCQGVCKFLGRKGTFTDLIIDEGASGAAPSTVVDGMYYNPLDVIVNPEVYVSKLDNEFVDCAFVEFFESCQSGAVTLPTVLTPGSSLQYSLAQSRFGIQVTTEQQTLDISSIIGYKLQLNLNFGVYVIIDETGAEVKCGTETFQENPGYYSIAACSSNIIIAKNGVEVYNNAIEGTFNKIVPIYTILEVQQTEPNTVVVQSATLLPDGPISCAISSCSYKVPMSGSTIGDLTFDLSSKTYVVSQLLLVNNQYTLIVNEYVNIMIEDTFGQGLQPIAQYLNIQIDGGNPLTMTDSTITFVPTSSSYLLSISYNGLTLYQGTPTSNLVVTKNVVKIIVSNCGTQQLSVVFGLYTFMIDCYGGSGNKYMYANIALQELKITSTKYKQHSEVIPIPTMFETSLPVYMHFPDVSHTLQAYGVNLDFFNGLVAKVNSVQLDISEDSQITFEPVTEDYILIIEYQGVEIYKQHPTSQIVAVPGVITISVSNCATYQLSVTFGTQTAAIVCEGGSGQVKLKQSLSAESLQITHSKLVSVQVDIPAPTQFETSTQQIMIRKTVVLSIANKAGTSVYSQAANNLVIKVDDATQILSQDNKISFAPINEIFVVEVFYYGSEIASGQFSITDSIIILPNIVRISFTKCLDEALSLTAADFSYTLDCMLSTNAIFTAFDAFTEISIASDKRDSQTLSIPLSDQFENYLAVEFAFKPTTVKVDINSSLAKNDFRVQLNKHYLALVNGYFQFYSAENFNFTNVVTIQIKYKDFSVKTIIEIHEISLGATTELQFNVEQQEVYTFNTYIYDYLADCQETFSTLEITPSVNATGYGCYPVFQWTGAALVENTQVNMSFGPFIVTFGVENISNKIVINSLNPLAIIPYDTPKLNAMLIDIGDILSKLKQAEECPNFNLYVRIGEQDIFMGQTFGLCQLQTPFKGTIKEGDELLIQGSAQGYLELDKVIKLNKQQVEILSNGTTYFKLTHVELEPGLSVGAIIGIVVGVICVVSIAIIVTIIIVKKKKSSGAAVGEQQQPKGRRTLMKDQKSPPPNRVLTKR</sequence>